<sequence length="139" mass="15550">MSFLFTFTLLAPEILPFPISGYSSIPGDECVCLHCSVSSRRSLDGRLWLRASMRGRKTGVMGARYANCKPILRLIHRPKRHPGINIPVGTGLNHRCAQRMSSNLLSTNPIFWIQTQLTLQMDENSVLLLVEITRSQAIG</sequence>
<comment type="caution">
    <text evidence="2">The sequence shown here is derived from an EMBL/GenBank/DDBJ whole genome shotgun (WGS) entry which is preliminary data.</text>
</comment>
<organism evidence="2 3">
    <name type="scientific">Armillaria luteobubalina</name>
    <dbReference type="NCBI Taxonomy" id="153913"/>
    <lineage>
        <taxon>Eukaryota</taxon>
        <taxon>Fungi</taxon>
        <taxon>Dikarya</taxon>
        <taxon>Basidiomycota</taxon>
        <taxon>Agaricomycotina</taxon>
        <taxon>Agaricomycetes</taxon>
        <taxon>Agaricomycetidae</taxon>
        <taxon>Agaricales</taxon>
        <taxon>Marasmiineae</taxon>
        <taxon>Physalacriaceae</taxon>
        <taxon>Armillaria</taxon>
    </lineage>
</organism>
<gene>
    <name evidence="2" type="ORF">EDD18DRAFT_1200495</name>
</gene>
<dbReference type="EMBL" id="JAUEPU010000062">
    <property type="protein sequence ID" value="KAK0482993.1"/>
    <property type="molecule type" value="Genomic_DNA"/>
</dbReference>
<evidence type="ECO:0000313" key="2">
    <source>
        <dbReference type="EMBL" id="KAK0482993.1"/>
    </source>
</evidence>
<dbReference type="AlphaFoldDB" id="A0AA39PGT7"/>
<accession>A0AA39PGT7</accession>
<evidence type="ECO:0000256" key="1">
    <source>
        <dbReference type="SAM" id="SignalP"/>
    </source>
</evidence>
<dbReference type="Proteomes" id="UP001175228">
    <property type="component" value="Unassembled WGS sequence"/>
</dbReference>
<protein>
    <submittedName>
        <fullName evidence="2">Uncharacterized protein</fullName>
    </submittedName>
</protein>
<evidence type="ECO:0000313" key="3">
    <source>
        <dbReference type="Proteomes" id="UP001175228"/>
    </source>
</evidence>
<keyword evidence="3" id="KW-1185">Reference proteome</keyword>
<name>A0AA39PGT7_9AGAR</name>
<keyword evidence="1" id="KW-0732">Signal</keyword>
<reference evidence="2" key="1">
    <citation type="submission" date="2023-06" db="EMBL/GenBank/DDBJ databases">
        <authorList>
            <consortium name="Lawrence Berkeley National Laboratory"/>
            <person name="Ahrendt S."/>
            <person name="Sahu N."/>
            <person name="Indic B."/>
            <person name="Wong-Bajracharya J."/>
            <person name="Merenyi Z."/>
            <person name="Ke H.-M."/>
            <person name="Monk M."/>
            <person name="Kocsube S."/>
            <person name="Drula E."/>
            <person name="Lipzen A."/>
            <person name="Balint B."/>
            <person name="Henrissat B."/>
            <person name="Andreopoulos B."/>
            <person name="Martin F.M."/>
            <person name="Harder C.B."/>
            <person name="Rigling D."/>
            <person name="Ford K.L."/>
            <person name="Foster G.D."/>
            <person name="Pangilinan J."/>
            <person name="Papanicolaou A."/>
            <person name="Barry K."/>
            <person name="LaButti K."/>
            <person name="Viragh M."/>
            <person name="Koriabine M."/>
            <person name="Yan M."/>
            <person name="Riley R."/>
            <person name="Champramary S."/>
            <person name="Plett K.L."/>
            <person name="Tsai I.J."/>
            <person name="Slot J."/>
            <person name="Sipos G."/>
            <person name="Plett J."/>
            <person name="Nagy L.G."/>
            <person name="Grigoriev I.V."/>
        </authorList>
    </citation>
    <scope>NUCLEOTIDE SEQUENCE</scope>
    <source>
        <strain evidence="2">HWK02</strain>
    </source>
</reference>
<feature type="signal peptide" evidence="1">
    <location>
        <begin position="1"/>
        <end position="16"/>
    </location>
</feature>
<feature type="chain" id="PRO_5041360980" evidence="1">
    <location>
        <begin position="17"/>
        <end position="139"/>
    </location>
</feature>
<proteinExistence type="predicted"/>